<organism evidence="2 3">
    <name type="scientific">Paramarasmius palmivorus</name>
    <dbReference type="NCBI Taxonomy" id="297713"/>
    <lineage>
        <taxon>Eukaryota</taxon>
        <taxon>Fungi</taxon>
        <taxon>Dikarya</taxon>
        <taxon>Basidiomycota</taxon>
        <taxon>Agaricomycotina</taxon>
        <taxon>Agaricomycetes</taxon>
        <taxon>Agaricomycetidae</taxon>
        <taxon>Agaricales</taxon>
        <taxon>Marasmiineae</taxon>
        <taxon>Marasmiaceae</taxon>
        <taxon>Paramarasmius</taxon>
    </lineage>
</organism>
<evidence type="ECO:0000256" key="1">
    <source>
        <dbReference type="SAM" id="MobiDB-lite"/>
    </source>
</evidence>
<protein>
    <submittedName>
        <fullName evidence="2">Uncharacterized protein</fullName>
    </submittedName>
</protein>
<keyword evidence="3" id="KW-1185">Reference proteome</keyword>
<dbReference type="AlphaFoldDB" id="A0AAW0CZ66"/>
<accession>A0AAW0CZ66</accession>
<gene>
    <name evidence="2" type="ORF">VNI00_007858</name>
</gene>
<feature type="region of interest" description="Disordered" evidence="1">
    <location>
        <begin position="1"/>
        <end position="93"/>
    </location>
</feature>
<reference evidence="2 3" key="1">
    <citation type="submission" date="2024-01" db="EMBL/GenBank/DDBJ databases">
        <title>A draft genome for a cacao thread blight-causing isolate of Paramarasmius palmivorus.</title>
        <authorList>
            <person name="Baruah I.K."/>
            <person name="Bukari Y."/>
            <person name="Amoako-Attah I."/>
            <person name="Meinhardt L.W."/>
            <person name="Bailey B.A."/>
            <person name="Cohen S.P."/>
        </authorList>
    </citation>
    <scope>NUCLEOTIDE SEQUENCE [LARGE SCALE GENOMIC DNA]</scope>
    <source>
        <strain evidence="2 3">GH-12</strain>
    </source>
</reference>
<dbReference type="Proteomes" id="UP001383192">
    <property type="component" value="Unassembled WGS sequence"/>
</dbReference>
<feature type="region of interest" description="Disordered" evidence="1">
    <location>
        <begin position="150"/>
        <end position="169"/>
    </location>
</feature>
<evidence type="ECO:0000313" key="3">
    <source>
        <dbReference type="Proteomes" id="UP001383192"/>
    </source>
</evidence>
<sequence>MPPKKRTRERLERQTNNAAAGLAPEVIAKRTKRHLDELERSNYAEPTLLNEDDPDDGVSGKYAKGRARQTISDKRNHLNIAGTSPAASNGKKKSTMNVRTALLYRKNFATLLEESVADIYASFYYTDVPHRGKPGSALSTKIDMHRTVKASTKKRGARKGLFSDCPPWQ</sequence>
<proteinExistence type="predicted"/>
<evidence type="ECO:0000313" key="2">
    <source>
        <dbReference type="EMBL" id="KAK7044141.1"/>
    </source>
</evidence>
<comment type="caution">
    <text evidence="2">The sequence shown here is derived from an EMBL/GenBank/DDBJ whole genome shotgun (WGS) entry which is preliminary data.</text>
</comment>
<name>A0AAW0CZ66_9AGAR</name>
<dbReference type="EMBL" id="JAYKXP010000026">
    <property type="protein sequence ID" value="KAK7044141.1"/>
    <property type="molecule type" value="Genomic_DNA"/>
</dbReference>